<reference evidence="2 3" key="1">
    <citation type="submission" date="2015-01" db="EMBL/GenBank/DDBJ databases">
        <title>The Genome Sequence of Cladophialophora immunda CBS83496.</title>
        <authorList>
            <consortium name="The Broad Institute Genomics Platform"/>
            <person name="Cuomo C."/>
            <person name="de Hoog S."/>
            <person name="Gorbushina A."/>
            <person name="Stielow B."/>
            <person name="Teixiera M."/>
            <person name="Abouelleil A."/>
            <person name="Chapman S.B."/>
            <person name="Priest M."/>
            <person name="Young S.K."/>
            <person name="Wortman J."/>
            <person name="Nusbaum C."/>
            <person name="Birren B."/>
        </authorList>
    </citation>
    <scope>NUCLEOTIDE SEQUENCE [LARGE SCALE GENOMIC DNA]</scope>
    <source>
        <strain evidence="2 3">CBS 83496</strain>
    </source>
</reference>
<gene>
    <name evidence="2" type="ORF">PV07_09664</name>
</gene>
<feature type="region of interest" description="Disordered" evidence="1">
    <location>
        <begin position="71"/>
        <end position="94"/>
    </location>
</feature>
<dbReference type="GeneID" id="27348858"/>
<dbReference type="EMBL" id="KN847044">
    <property type="protein sequence ID" value="KIW26581.1"/>
    <property type="molecule type" value="Genomic_DNA"/>
</dbReference>
<organism evidence="2 3">
    <name type="scientific">Cladophialophora immunda</name>
    <dbReference type="NCBI Taxonomy" id="569365"/>
    <lineage>
        <taxon>Eukaryota</taxon>
        <taxon>Fungi</taxon>
        <taxon>Dikarya</taxon>
        <taxon>Ascomycota</taxon>
        <taxon>Pezizomycotina</taxon>
        <taxon>Eurotiomycetes</taxon>
        <taxon>Chaetothyriomycetidae</taxon>
        <taxon>Chaetothyriales</taxon>
        <taxon>Herpotrichiellaceae</taxon>
        <taxon>Cladophialophora</taxon>
    </lineage>
</organism>
<dbReference type="HOGENOM" id="CLU_1749447_0_0_1"/>
<evidence type="ECO:0000313" key="3">
    <source>
        <dbReference type="Proteomes" id="UP000054466"/>
    </source>
</evidence>
<evidence type="ECO:0000313" key="2">
    <source>
        <dbReference type="EMBL" id="KIW26581.1"/>
    </source>
</evidence>
<keyword evidence="3" id="KW-1185">Reference proteome</keyword>
<feature type="compositionally biased region" description="Low complexity" evidence="1">
    <location>
        <begin position="76"/>
        <end position="85"/>
    </location>
</feature>
<evidence type="ECO:0000256" key="1">
    <source>
        <dbReference type="SAM" id="MobiDB-lite"/>
    </source>
</evidence>
<dbReference type="AlphaFoldDB" id="A0A0D1ZFI9"/>
<dbReference type="OrthoDB" id="4154314at2759"/>
<proteinExistence type="predicted"/>
<protein>
    <submittedName>
        <fullName evidence="2">Uncharacterized protein</fullName>
    </submittedName>
</protein>
<dbReference type="Proteomes" id="UP000054466">
    <property type="component" value="Unassembled WGS sequence"/>
</dbReference>
<dbReference type="VEuPathDB" id="FungiDB:PV07_09664"/>
<feature type="region of interest" description="Disordered" evidence="1">
    <location>
        <begin position="1"/>
        <end position="41"/>
    </location>
</feature>
<dbReference type="RefSeq" id="XP_016246797.1">
    <property type="nucleotide sequence ID" value="XM_016396941.1"/>
</dbReference>
<feature type="compositionally biased region" description="Polar residues" evidence="1">
    <location>
        <begin position="22"/>
        <end position="40"/>
    </location>
</feature>
<accession>A0A0D1ZFI9</accession>
<name>A0A0D1ZFI9_9EURO</name>
<sequence length="149" mass="16368">MDPFTPDFMIIKGPSLHLSPRVSESAQRSQEAPQPTSQNYKGYLKLPSAQRHFCPFDTNNTQLGQINTMSTAGRTSVSSNGSTSSIPEPSPRQVSSICYPKGKWYDCLRPTTTPYAGFGNMTNFASMSGNGSVEEAGENWTREVYGKMK</sequence>